<dbReference type="RefSeq" id="WP_052762079.1">
    <property type="nucleotide sequence ID" value="NZ_KQ061219.1"/>
</dbReference>
<gene>
    <name evidence="6" type="ORF">SAMN04488563_0396</name>
</gene>
<dbReference type="EMBL" id="LT629791">
    <property type="protein sequence ID" value="SDU16731.1"/>
    <property type="molecule type" value="Genomic_DNA"/>
</dbReference>
<keyword evidence="2" id="KW-0548">Nucleotidyltransferase</keyword>
<keyword evidence="3" id="KW-0547">Nucleotide-binding</keyword>
<dbReference type="GO" id="GO:0051607">
    <property type="term" value="P:defense response to virus"/>
    <property type="evidence" value="ECO:0007669"/>
    <property type="project" value="UniProtKB-KW"/>
</dbReference>
<evidence type="ECO:0000256" key="3">
    <source>
        <dbReference type="ARBA" id="ARBA00022741"/>
    </source>
</evidence>
<evidence type="ECO:0000256" key="4">
    <source>
        <dbReference type="ARBA" id="ARBA00023118"/>
    </source>
</evidence>
<dbReference type="AlphaFoldDB" id="A0A1H2GB57"/>
<keyword evidence="7" id="KW-1185">Reference proteome</keyword>
<dbReference type="InterPro" id="IPR006116">
    <property type="entry name" value="NT_2-5OAS_ClassI-CCAase"/>
</dbReference>
<organism evidence="6 7">
    <name type="scientific">Jiangella alkaliphila</name>
    <dbReference type="NCBI Taxonomy" id="419479"/>
    <lineage>
        <taxon>Bacteria</taxon>
        <taxon>Bacillati</taxon>
        <taxon>Actinomycetota</taxon>
        <taxon>Actinomycetes</taxon>
        <taxon>Jiangellales</taxon>
        <taxon>Jiangellaceae</taxon>
        <taxon>Jiangella</taxon>
    </lineage>
</organism>
<dbReference type="Pfam" id="PF26305">
    <property type="entry name" value="CD_NTase_C"/>
    <property type="match status" value="1"/>
</dbReference>
<dbReference type="GO" id="GO:0016779">
    <property type="term" value="F:nucleotidyltransferase activity"/>
    <property type="evidence" value="ECO:0007669"/>
    <property type="project" value="InterPro"/>
</dbReference>
<proteinExistence type="predicted"/>
<name>A0A1H2GB57_9ACTN</name>
<accession>A0A1H2GB57</accession>
<dbReference type="InterPro" id="IPR043519">
    <property type="entry name" value="NT_sf"/>
</dbReference>
<evidence type="ECO:0000256" key="2">
    <source>
        <dbReference type="ARBA" id="ARBA00022695"/>
    </source>
</evidence>
<evidence type="ECO:0000313" key="6">
    <source>
        <dbReference type="EMBL" id="SDU16731.1"/>
    </source>
</evidence>
<sequence length="304" mass="34228">MAMLPAARQLLLSNWIQPSSANEQQQQERAERMVREAIDGSTAFSGSTLKIYTKGSYPNNTNVRRDSDVDVVVELQDCQYYEYLEGRSPAGRKHSPYVGPWTPATWRSAVRAALEAKFGKDSVDTSGTVAINVSAVPNSRPSADVVPSFAFIRYDDPAGITFHEGSCVFPTDGAQKIQNWPRQQLRNGRNLNDRSGRRYKEYVRALKNAENRLSADQVIKDLPSYFMECLVYNVPVATLKYGSLDDGFRETLAYLWENLDNGVAYADWVEPNELKWLFKGHQKWSVGDGKDLVMAAWNYLGYGS</sequence>
<dbReference type="OrthoDB" id="8264173at2"/>
<dbReference type="STRING" id="419479.SAMN04488563_0396"/>
<evidence type="ECO:0000259" key="5">
    <source>
        <dbReference type="Pfam" id="PF26305"/>
    </source>
</evidence>
<evidence type="ECO:0000313" key="7">
    <source>
        <dbReference type="Proteomes" id="UP000182977"/>
    </source>
</evidence>
<keyword evidence="4" id="KW-0051">Antiviral defense</keyword>
<dbReference type="InterPro" id="IPR058909">
    <property type="entry name" value="CD_NTase_C"/>
</dbReference>
<protein>
    <recommendedName>
        <fullName evidence="5">cGAS/DncV-like nucleotidyltransferase C-terminal helical domain-containing protein</fullName>
    </recommendedName>
</protein>
<keyword evidence="1" id="KW-0808">Transferase</keyword>
<dbReference type="Proteomes" id="UP000182977">
    <property type="component" value="Chromosome I"/>
</dbReference>
<dbReference type="SUPFAM" id="SSF81301">
    <property type="entry name" value="Nucleotidyltransferase"/>
    <property type="match status" value="1"/>
</dbReference>
<feature type="domain" description="cGAS/DncV-like nucleotidyltransferase C-terminal helical" evidence="5">
    <location>
        <begin position="186"/>
        <end position="301"/>
    </location>
</feature>
<dbReference type="CDD" id="cd05400">
    <property type="entry name" value="NT_2-5OAS_ClassI-CCAase"/>
    <property type="match status" value="1"/>
</dbReference>
<reference evidence="7" key="1">
    <citation type="submission" date="2016-10" db="EMBL/GenBank/DDBJ databases">
        <authorList>
            <person name="Varghese N."/>
            <person name="Submissions S."/>
        </authorList>
    </citation>
    <scope>NUCLEOTIDE SEQUENCE [LARGE SCALE GENOMIC DNA]</scope>
    <source>
        <strain evidence="7">DSM 45079</strain>
    </source>
</reference>
<evidence type="ECO:0000256" key="1">
    <source>
        <dbReference type="ARBA" id="ARBA00022679"/>
    </source>
</evidence>